<evidence type="ECO:0008006" key="3">
    <source>
        <dbReference type="Google" id="ProtNLM"/>
    </source>
</evidence>
<comment type="caution">
    <text evidence="1">The sequence shown here is derived from an EMBL/GenBank/DDBJ whole genome shotgun (WGS) entry which is preliminary data.</text>
</comment>
<dbReference type="STRING" id="497964.CfE428DRAFT_3559"/>
<organism evidence="1 2">
    <name type="scientific">Chthoniobacter flavus Ellin428</name>
    <dbReference type="NCBI Taxonomy" id="497964"/>
    <lineage>
        <taxon>Bacteria</taxon>
        <taxon>Pseudomonadati</taxon>
        <taxon>Verrucomicrobiota</taxon>
        <taxon>Spartobacteria</taxon>
        <taxon>Chthoniobacterales</taxon>
        <taxon>Chthoniobacteraceae</taxon>
        <taxon>Chthoniobacter</taxon>
    </lineage>
</organism>
<dbReference type="AlphaFoldDB" id="B4D3S1"/>
<dbReference type="EMBL" id="ABVL01000010">
    <property type="protein sequence ID" value="EDY18901.1"/>
    <property type="molecule type" value="Genomic_DNA"/>
</dbReference>
<protein>
    <recommendedName>
        <fullName evidence="3">SLA1 homology domain-containing protein</fullName>
    </recommendedName>
</protein>
<reference evidence="1 2" key="1">
    <citation type="journal article" date="2011" name="J. Bacteriol.">
        <title>Genome sequence of Chthoniobacter flavus Ellin428, an aerobic heterotrophic soil bacterium.</title>
        <authorList>
            <person name="Kant R."/>
            <person name="van Passel M.W."/>
            <person name="Palva A."/>
            <person name="Lucas S."/>
            <person name="Lapidus A."/>
            <person name="Glavina Del Rio T."/>
            <person name="Dalin E."/>
            <person name="Tice H."/>
            <person name="Bruce D."/>
            <person name="Goodwin L."/>
            <person name="Pitluck S."/>
            <person name="Larimer F.W."/>
            <person name="Land M.L."/>
            <person name="Hauser L."/>
            <person name="Sangwan P."/>
            <person name="de Vos W.M."/>
            <person name="Janssen P.H."/>
            <person name="Smidt H."/>
        </authorList>
    </citation>
    <scope>NUCLEOTIDE SEQUENCE [LARGE SCALE GENOMIC DNA]</scope>
    <source>
        <strain evidence="1 2">Ellin428</strain>
    </source>
</reference>
<evidence type="ECO:0000313" key="1">
    <source>
        <dbReference type="EMBL" id="EDY18901.1"/>
    </source>
</evidence>
<sequence>MFFFLLPLHAEDLHQWTLHGVAPFQAEIIAADGLRATLQVPGRGKTVIPFTLMSAEDAAYVQDWRKANPKAPLVNPERLAPWPTAAAAESIDVQMTGDDAATSHYTYESAHFIIESDLKLPVAVVREIVAVFEATRKALIAIPLGLHLGHESRKYSVLMLSNANDYGHAGGNGGSGGTYNPFTRQMLILLPNLGIKPGTNGLGLDFQRNLFVLKHEVTHQILGRWQPFLPMWLKEGLSECLAATPYTRGRYSFEGLDAAMHDYVLKWRTNPNQRDLQLIPPAQLMTLDGDQWNAGVAAQSAYPYYNSAALLTYYFLHADGKGDGANLAAYFDDIRRGVDTEKAEAEHLLRGRTRENLGTNLQNFGRKLGLNLKIEAPVQIRPFEAPHAK</sequence>
<dbReference type="Proteomes" id="UP000005824">
    <property type="component" value="Unassembled WGS sequence"/>
</dbReference>
<gene>
    <name evidence="1" type="ORF">CfE428DRAFT_3559</name>
</gene>
<keyword evidence="2" id="KW-1185">Reference proteome</keyword>
<name>B4D3S1_9BACT</name>
<dbReference type="RefSeq" id="WP_006980884.1">
    <property type="nucleotide sequence ID" value="NZ_ABVL01000010.1"/>
</dbReference>
<accession>B4D3S1</accession>
<dbReference type="InParanoid" id="B4D3S1"/>
<proteinExistence type="predicted"/>
<evidence type="ECO:0000313" key="2">
    <source>
        <dbReference type="Proteomes" id="UP000005824"/>
    </source>
</evidence>